<organism evidence="7 8">
    <name type="scientific">Nitrospirillum iridis</name>
    <dbReference type="NCBI Taxonomy" id="765888"/>
    <lineage>
        <taxon>Bacteria</taxon>
        <taxon>Pseudomonadati</taxon>
        <taxon>Pseudomonadota</taxon>
        <taxon>Alphaproteobacteria</taxon>
        <taxon>Rhodospirillales</taxon>
        <taxon>Azospirillaceae</taxon>
        <taxon>Nitrospirillum</taxon>
    </lineage>
</organism>
<gene>
    <name evidence="7" type="ORF">FHS74_001737</name>
</gene>
<dbReference type="PANTHER" id="PTHR24422">
    <property type="entry name" value="CHEMOTAXIS PROTEIN METHYLTRANSFERASE"/>
    <property type="match status" value="1"/>
</dbReference>
<evidence type="ECO:0000313" key="8">
    <source>
        <dbReference type="Proteomes" id="UP000539175"/>
    </source>
</evidence>
<evidence type="ECO:0000259" key="6">
    <source>
        <dbReference type="PROSITE" id="PS50123"/>
    </source>
</evidence>
<dbReference type="EMBL" id="JACIIZ010000004">
    <property type="protein sequence ID" value="MBB6251192.1"/>
    <property type="molecule type" value="Genomic_DNA"/>
</dbReference>
<keyword evidence="4 7" id="KW-0808">Transferase</keyword>
<dbReference type="InterPro" id="IPR050903">
    <property type="entry name" value="Bact_Chemotaxis_MeTrfase"/>
</dbReference>
<comment type="catalytic activity">
    <reaction evidence="1">
        <text>L-glutamyl-[protein] + S-adenosyl-L-methionine = [protein]-L-glutamate 5-O-methyl ester + S-adenosyl-L-homocysteine</text>
        <dbReference type="Rhea" id="RHEA:24452"/>
        <dbReference type="Rhea" id="RHEA-COMP:10208"/>
        <dbReference type="Rhea" id="RHEA-COMP:10311"/>
        <dbReference type="ChEBI" id="CHEBI:29973"/>
        <dbReference type="ChEBI" id="CHEBI:57856"/>
        <dbReference type="ChEBI" id="CHEBI:59789"/>
        <dbReference type="ChEBI" id="CHEBI:82795"/>
        <dbReference type="EC" id="2.1.1.80"/>
    </reaction>
</comment>
<evidence type="ECO:0000256" key="2">
    <source>
        <dbReference type="ARBA" id="ARBA00012534"/>
    </source>
</evidence>
<evidence type="ECO:0000256" key="1">
    <source>
        <dbReference type="ARBA" id="ARBA00001541"/>
    </source>
</evidence>
<dbReference type="GO" id="GO:0008983">
    <property type="term" value="F:protein-glutamate O-methyltransferase activity"/>
    <property type="evidence" value="ECO:0007669"/>
    <property type="project" value="UniProtKB-EC"/>
</dbReference>
<evidence type="ECO:0000256" key="4">
    <source>
        <dbReference type="ARBA" id="ARBA00022679"/>
    </source>
</evidence>
<dbReference type="InterPro" id="IPR000780">
    <property type="entry name" value="CheR_MeTrfase"/>
</dbReference>
<comment type="caution">
    <text evidence="7">The sequence shown here is derived from an EMBL/GenBank/DDBJ whole genome shotgun (WGS) entry which is preliminary data.</text>
</comment>
<reference evidence="7 8" key="1">
    <citation type="submission" date="2020-08" db="EMBL/GenBank/DDBJ databases">
        <title>Genomic Encyclopedia of Type Strains, Phase IV (KMG-IV): sequencing the most valuable type-strain genomes for metagenomic binning, comparative biology and taxonomic classification.</title>
        <authorList>
            <person name="Goeker M."/>
        </authorList>
    </citation>
    <scope>NUCLEOTIDE SEQUENCE [LARGE SCALE GENOMIC DNA]</scope>
    <source>
        <strain evidence="7 8">DSM 22198</strain>
    </source>
</reference>
<dbReference type="Proteomes" id="UP000539175">
    <property type="component" value="Unassembled WGS sequence"/>
</dbReference>
<evidence type="ECO:0000313" key="7">
    <source>
        <dbReference type="EMBL" id="MBB6251192.1"/>
    </source>
</evidence>
<dbReference type="InterPro" id="IPR036804">
    <property type="entry name" value="CheR_N_sf"/>
</dbReference>
<dbReference type="SUPFAM" id="SSF47757">
    <property type="entry name" value="Chemotaxis receptor methyltransferase CheR, N-terminal domain"/>
    <property type="match status" value="1"/>
</dbReference>
<dbReference type="GO" id="GO:0032259">
    <property type="term" value="P:methylation"/>
    <property type="evidence" value="ECO:0007669"/>
    <property type="project" value="UniProtKB-KW"/>
</dbReference>
<keyword evidence="3 7" id="KW-0489">Methyltransferase</keyword>
<keyword evidence="5" id="KW-0949">S-adenosyl-L-methionine</keyword>
<dbReference type="PANTHER" id="PTHR24422:SF10">
    <property type="entry name" value="CHEMOTAXIS PROTEIN METHYLTRANSFERASE 2"/>
    <property type="match status" value="1"/>
</dbReference>
<dbReference type="AlphaFoldDB" id="A0A7X0AWV1"/>
<dbReference type="Pfam" id="PF01739">
    <property type="entry name" value="CheR"/>
    <property type="match status" value="1"/>
</dbReference>
<dbReference type="SUPFAM" id="SSF53335">
    <property type="entry name" value="S-adenosyl-L-methionine-dependent methyltransferases"/>
    <property type="match status" value="1"/>
</dbReference>
<feature type="domain" description="CheR-type methyltransferase" evidence="6">
    <location>
        <begin position="13"/>
        <end position="295"/>
    </location>
</feature>
<name>A0A7X0AWV1_9PROT</name>
<dbReference type="InterPro" id="IPR022642">
    <property type="entry name" value="CheR_C"/>
</dbReference>
<dbReference type="SMART" id="SM00138">
    <property type="entry name" value="MeTrc"/>
    <property type="match status" value="1"/>
</dbReference>
<proteinExistence type="predicted"/>
<dbReference type="EC" id="2.1.1.80" evidence="2"/>
<dbReference type="PRINTS" id="PR00996">
    <property type="entry name" value="CHERMTFRASE"/>
</dbReference>
<dbReference type="Gene3D" id="3.40.50.150">
    <property type="entry name" value="Vaccinia Virus protein VP39"/>
    <property type="match status" value="1"/>
</dbReference>
<accession>A0A7X0AWV1</accession>
<sequence length="309" mass="34898">MTRRRAPPRPPPQAGQPPLLSATDLGRFCEFLYVRTGMQFGESKRYYIDRRLAGRMAAIGAATFADYFARLRADASEIERLINSFTINETYFYREDRQLLSMSRDLLPEVVATRGAGDKIRIWSLPCSTGEEPYSIALWLLENWRLVDAYHVEIVGSDIDTQALAEARLGRYSVRALAHLPEELVRDYFEPLPGGVRGADFELIQDLRESVSFTTANLVDAETLAIHGAFDIIFCRNLLIYFDDASRHVAVDNLYDRLAPGGFLCLGHSESLARLTDRFEVRRFEDAVIYQRPRDSRAGGRKDGGGPHG</sequence>
<dbReference type="RefSeq" id="WP_184799476.1">
    <property type="nucleotide sequence ID" value="NZ_JACIIZ010000004.1"/>
</dbReference>
<dbReference type="Pfam" id="PF03705">
    <property type="entry name" value="CheR_N"/>
    <property type="match status" value="1"/>
</dbReference>
<protein>
    <recommendedName>
        <fullName evidence="2">protein-glutamate O-methyltransferase</fullName>
        <ecNumber evidence="2">2.1.1.80</ecNumber>
    </recommendedName>
</protein>
<dbReference type="PROSITE" id="PS50123">
    <property type="entry name" value="CHER"/>
    <property type="match status" value="1"/>
</dbReference>
<dbReference type="InterPro" id="IPR029063">
    <property type="entry name" value="SAM-dependent_MTases_sf"/>
</dbReference>
<keyword evidence="8" id="KW-1185">Reference proteome</keyword>
<evidence type="ECO:0000256" key="3">
    <source>
        <dbReference type="ARBA" id="ARBA00022603"/>
    </source>
</evidence>
<dbReference type="InterPro" id="IPR022641">
    <property type="entry name" value="CheR_N"/>
</dbReference>
<dbReference type="Gene3D" id="1.10.155.10">
    <property type="entry name" value="Chemotaxis receptor methyltransferase CheR, N-terminal domain"/>
    <property type="match status" value="1"/>
</dbReference>
<evidence type="ECO:0000256" key="5">
    <source>
        <dbReference type="ARBA" id="ARBA00022691"/>
    </source>
</evidence>